<keyword evidence="2" id="KW-1185">Reference proteome</keyword>
<name>A0AAD9MR26_RIDPI</name>
<gene>
    <name evidence="1" type="ORF">NP493_5642g00008</name>
</gene>
<organism evidence="1 2">
    <name type="scientific">Ridgeia piscesae</name>
    <name type="common">Tubeworm</name>
    <dbReference type="NCBI Taxonomy" id="27915"/>
    <lineage>
        <taxon>Eukaryota</taxon>
        <taxon>Metazoa</taxon>
        <taxon>Spiralia</taxon>
        <taxon>Lophotrochozoa</taxon>
        <taxon>Annelida</taxon>
        <taxon>Polychaeta</taxon>
        <taxon>Sedentaria</taxon>
        <taxon>Canalipalpata</taxon>
        <taxon>Sabellida</taxon>
        <taxon>Siboglinidae</taxon>
        <taxon>Ridgeia</taxon>
    </lineage>
</organism>
<dbReference type="AlphaFoldDB" id="A0AAD9MR26"/>
<dbReference type="EMBL" id="JAODUO010005626">
    <property type="protein sequence ID" value="KAK2140696.1"/>
    <property type="molecule type" value="Genomic_DNA"/>
</dbReference>
<sequence>MCLDYEKNYLSLQPGGIGRSLVFLQPKAIYTSSFCS</sequence>
<reference evidence="1" key="1">
    <citation type="journal article" date="2023" name="Mol. Biol. Evol.">
        <title>Third-Generation Sequencing Reveals the Adaptive Role of the Epigenome in Three Deep-Sea Polychaetes.</title>
        <authorList>
            <person name="Perez M."/>
            <person name="Aroh O."/>
            <person name="Sun Y."/>
            <person name="Lan Y."/>
            <person name="Juniper S.K."/>
            <person name="Young C.R."/>
            <person name="Angers B."/>
            <person name="Qian P.Y."/>
        </authorList>
    </citation>
    <scope>NUCLEOTIDE SEQUENCE</scope>
    <source>
        <strain evidence="1">R07B-5</strain>
    </source>
</reference>
<evidence type="ECO:0000313" key="2">
    <source>
        <dbReference type="Proteomes" id="UP001209878"/>
    </source>
</evidence>
<proteinExistence type="predicted"/>
<evidence type="ECO:0000313" key="1">
    <source>
        <dbReference type="EMBL" id="KAK2140696.1"/>
    </source>
</evidence>
<protein>
    <submittedName>
        <fullName evidence="1">Uncharacterized protein</fullName>
    </submittedName>
</protein>
<comment type="caution">
    <text evidence="1">The sequence shown here is derived from an EMBL/GenBank/DDBJ whole genome shotgun (WGS) entry which is preliminary data.</text>
</comment>
<accession>A0AAD9MR26</accession>
<dbReference type="Proteomes" id="UP001209878">
    <property type="component" value="Unassembled WGS sequence"/>
</dbReference>